<dbReference type="AlphaFoldDB" id="A0A0R1PU89"/>
<dbReference type="RefSeq" id="WP_057738397.1">
    <property type="nucleotide sequence ID" value="NZ_AZEG01000030.1"/>
</dbReference>
<evidence type="ECO:0000313" key="2">
    <source>
        <dbReference type="Proteomes" id="UP000051155"/>
    </source>
</evidence>
<dbReference type="Proteomes" id="UP000051155">
    <property type="component" value="Unassembled WGS sequence"/>
</dbReference>
<dbReference type="STRING" id="1423812.FD20_GL001462"/>
<reference evidence="1 2" key="1">
    <citation type="journal article" date="2015" name="Genome Announc.">
        <title>Expanding the biotechnology potential of lactobacilli through comparative genomics of 213 strains and associated genera.</title>
        <authorList>
            <person name="Sun Z."/>
            <person name="Harris H.M."/>
            <person name="McCann A."/>
            <person name="Guo C."/>
            <person name="Argimon S."/>
            <person name="Zhang W."/>
            <person name="Yang X."/>
            <person name="Jeffery I.B."/>
            <person name="Cooney J.C."/>
            <person name="Kagawa T.F."/>
            <person name="Liu W."/>
            <person name="Song Y."/>
            <person name="Salvetti E."/>
            <person name="Wrobel A."/>
            <person name="Rasinkangas P."/>
            <person name="Parkhill J."/>
            <person name="Rea M.C."/>
            <person name="O'Sullivan O."/>
            <person name="Ritari J."/>
            <person name="Douillard F.P."/>
            <person name="Paul Ross R."/>
            <person name="Yang R."/>
            <person name="Briner A.E."/>
            <person name="Felis G.E."/>
            <person name="de Vos W.M."/>
            <person name="Barrangou R."/>
            <person name="Klaenhammer T.R."/>
            <person name="Caufield P.W."/>
            <person name="Cui Y."/>
            <person name="Zhang H."/>
            <person name="O'Toole P.W."/>
        </authorList>
    </citation>
    <scope>NUCLEOTIDE SEQUENCE [LARGE SCALE GENOMIC DNA]</scope>
    <source>
        <strain evidence="1 2">DSM 19971</strain>
    </source>
</reference>
<gene>
    <name evidence="1" type="ORF">FD20_GL001462</name>
</gene>
<dbReference type="PATRIC" id="fig|1423812.3.peg.1552"/>
<evidence type="ECO:0000313" key="1">
    <source>
        <dbReference type="EMBL" id="KRL36033.1"/>
    </source>
</evidence>
<keyword evidence="2" id="KW-1185">Reference proteome</keyword>
<organism evidence="1 2">
    <name type="scientific">Liquorilactobacillus uvarum DSM 19971</name>
    <dbReference type="NCBI Taxonomy" id="1423812"/>
    <lineage>
        <taxon>Bacteria</taxon>
        <taxon>Bacillati</taxon>
        <taxon>Bacillota</taxon>
        <taxon>Bacilli</taxon>
        <taxon>Lactobacillales</taxon>
        <taxon>Lactobacillaceae</taxon>
        <taxon>Liquorilactobacillus</taxon>
    </lineage>
</organism>
<protein>
    <submittedName>
        <fullName evidence="1">Uncharacterized protein</fullName>
    </submittedName>
</protein>
<name>A0A0R1PU89_9LACO</name>
<sequence>MPADFWKMVPGVIKTQIAKARMKNVLARTASGKTNSPINAMVKALKEIVPFTLVEILTSPFIVKSSV</sequence>
<proteinExistence type="predicted"/>
<accession>A0A0R1PU89</accession>
<comment type="caution">
    <text evidence="1">The sequence shown here is derived from an EMBL/GenBank/DDBJ whole genome shotgun (WGS) entry which is preliminary data.</text>
</comment>
<dbReference type="EMBL" id="AZEG01000030">
    <property type="protein sequence ID" value="KRL36033.1"/>
    <property type="molecule type" value="Genomic_DNA"/>
</dbReference>